<gene>
    <name evidence="1" type="ORF">ESP62_017985</name>
</gene>
<organism evidence="1 2">
    <name type="scientific">Aeromicrobium fastidiosum</name>
    <dbReference type="NCBI Taxonomy" id="52699"/>
    <lineage>
        <taxon>Bacteria</taxon>
        <taxon>Bacillati</taxon>
        <taxon>Actinomycetota</taxon>
        <taxon>Actinomycetes</taxon>
        <taxon>Propionibacteriales</taxon>
        <taxon>Nocardioidaceae</taxon>
        <taxon>Aeromicrobium</taxon>
    </lineage>
</organism>
<proteinExistence type="predicted"/>
<accession>A0A641AHE3</accession>
<dbReference type="EMBL" id="SDPP02000006">
    <property type="protein sequence ID" value="KAA1373111.1"/>
    <property type="molecule type" value="Genomic_DNA"/>
</dbReference>
<keyword evidence="2" id="KW-1185">Reference proteome</keyword>
<reference evidence="1" key="1">
    <citation type="submission" date="2019-09" db="EMBL/GenBank/DDBJ databases">
        <authorList>
            <person name="Li J."/>
        </authorList>
    </citation>
    <scope>NUCLEOTIDE SEQUENCE [LARGE SCALE GENOMIC DNA]</scope>
    <source>
        <strain evidence="1">NRBC 14897</strain>
    </source>
</reference>
<evidence type="ECO:0000313" key="1">
    <source>
        <dbReference type="EMBL" id="KAA1373111.1"/>
    </source>
</evidence>
<dbReference type="InterPro" id="IPR011009">
    <property type="entry name" value="Kinase-like_dom_sf"/>
</dbReference>
<name>A0A641AHE3_9ACTN</name>
<dbReference type="Pfam" id="PF04655">
    <property type="entry name" value="APH_6_hur"/>
    <property type="match status" value="1"/>
</dbReference>
<dbReference type="GO" id="GO:0019748">
    <property type="term" value="P:secondary metabolic process"/>
    <property type="evidence" value="ECO:0007669"/>
    <property type="project" value="InterPro"/>
</dbReference>
<dbReference type="InterPro" id="IPR006748">
    <property type="entry name" value="NH2Glyco/OHUrea_AB-resist_kin"/>
</dbReference>
<dbReference type="GO" id="GO:0016773">
    <property type="term" value="F:phosphotransferase activity, alcohol group as acceptor"/>
    <property type="evidence" value="ECO:0007669"/>
    <property type="project" value="InterPro"/>
</dbReference>
<dbReference type="OrthoDB" id="3638028at2"/>
<sequence length="296" mass="32810">MPFDLPAGLLAPNGRGDDWVAWVERLPRIVGGLLDEWALTVDGIPLHGRTALVVPVVADGVPAMLKVTWPHDEDRHEILALQTWHGRGAVRLLRADPRRDAMLLERLHPRDLTTLPVLSACEVVAGTYATLHVPAPPQLVPLSRHVQAWVDELGRLPRHAPVPRRLVEQAVHLGRSFVDDPQTVGRLVHTELHYANVLAADREPWLVIGPSPVSGDPHAEVAPLLSNRWDEVVATGDVRTAVRRRFHTVVDTAELDEQRARDWVVLREAVHAAWAVDEHDHDRITAAVAIAKAVQD</sequence>
<dbReference type="Proteomes" id="UP001515100">
    <property type="component" value="Unassembled WGS sequence"/>
</dbReference>
<dbReference type="AlphaFoldDB" id="A0A641AHE3"/>
<evidence type="ECO:0000313" key="2">
    <source>
        <dbReference type="Proteomes" id="UP001515100"/>
    </source>
</evidence>
<comment type="caution">
    <text evidence="1">The sequence shown here is derived from an EMBL/GenBank/DDBJ whole genome shotgun (WGS) entry which is preliminary data.</text>
</comment>
<dbReference type="SUPFAM" id="SSF56112">
    <property type="entry name" value="Protein kinase-like (PK-like)"/>
    <property type="match status" value="1"/>
</dbReference>
<protein>
    <submittedName>
        <fullName evidence="1">Aminoglycoside resistance protein</fullName>
    </submittedName>
</protein>